<evidence type="ECO:0000313" key="2">
    <source>
        <dbReference type="Proteomes" id="UP000467522"/>
    </source>
</evidence>
<dbReference type="AlphaFoldDB" id="A0A833PPP4"/>
<name>A0A833PPP4_BURL3</name>
<dbReference type="Proteomes" id="UP000467522">
    <property type="component" value="Unassembled WGS sequence"/>
</dbReference>
<protein>
    <submittedName>
        <fullName evidence="1">Uncharacterized protein</fullName>
    </submittedName>
</protein>
<gene>
    <name evidence="1" type="ORF">GAK33_06302</name>
</gene>
<organism evidence="1 2">
    <name type="scientific">Burkholderia lata (strain ATCC 17760 / DSM 23089 / LMG 22485 / NCIMB 9086 / R18194 / 383)</name>
    <dbReference type="NCBI Taxonomy" id="482957"/>
    <lineage>
        <taxon>Bacteria</taxon>
        <taxon>Pseudomonadati</taxon>
        <taxon>Pseudomonadota</taxon>
        <taxon>Betaproteobacteria</taxon>
        <taxon>Burkholderiales</taxon>
        <taxon>Burkholderiaceae</taxon>
        <taxon>Burkholderia</taxon>
        <taxon>Burkholderia cepacia complex</taxon>
    </lineage>
</organism>
<proteinExistence type="predicted"/>
<reference evidence="2" key="1">
    <citation type="journal article" date="2020" name="MBio">
        <title>Horizontal gene transfer to a defensive symbiont with a reduced genome amongst a multipartite beetle microbiome.</title>
        <authorList>
            <person name="Waterworth S.C."/>
            <person name="Florez L.V."/>
            <person name="Rees E.R."/>
            <person name="Hertweck C."/>
            <person name="Kaltenpoth M."/>
            <person name="Kwan J.C."/>
        </authorList>
    </citation>
    <scope>NUCLEOTIDE SEQUENCE [LARGE SCALE GENOMIC DNA]</scope>
</reference>
<comment type="caution">
    <text evidence="1">The sequence shown here is derived from an EMBL/GenBank/DDBJ whole genome shotgun (WGS) entry which is preliminary data.</text>
</comment>
<sequence length="206" mass="22745">MPAQAGIFVSGEKRADSSACVGDSKGFACKRIRGPRSCGRIPLSPPDFDARASGHFRFRREASRQFGLRGGFEGIRLQVNPWPALVRANPPLFARTSATTGARPVFHFCTSKRPSIAGAATVGGAHDALLQRRPIAQRKLARHRTLRIDFRHRGIERGSCNSKRFYRSHVLLSLKTPHSIRHSKWNSDHISASQIVGNSNIPACDR</sequence>
<dbReference type="EMBL" id="WNDV01000029">
    <property type="protein sequence ID" value="KAF1033418.1"/>
    <property type="molecule type" value="Genomic_DNA"/>
</dbReference>
<evidence type="ECO:0000313" key="1">
    <source>
        <dbReference type="EMBL" id="KAF1033418.1"/>
    </source>
</evidence>
<accession>A0A833PPP4</accession>